<dbReference type="Gene3D" id="1.10.720.40">
    <property type="match status" value="1"/>
</dbReference>
<dbReference type="FunFam" id="1.10.720.40:FF:000001">
    <property type="entry name" value="LEM domain containing 2, isoform CRA_a"/>
    <property type="match status" value="1"/>
</dbReference>
<dbReference type="PANTHER" id="PTHR12019:SF9">
    <property type="entry name" value="THYMOPOIETIN"/>
    <property type="match status" value="1"/>
</dbReference>
<comment type="caution">
    <text evidence="4">The sequence shown here is derived from an EMBL/GenBank/DDBJ whole genome shotgun (WGS) entry which is preliminary data.</text>
</comment>
<evidence type="ECO:0000256" key="1">
    <source>
        <dbReference type="SAM" id="MobiDB-lite"/>
    </source>
</evidence>
<dbReference type="CDD" id="cd12934">
    <property type="entry name" value="LEM"/>
    <property type="match status" value="1"/>
</dbReference>
<keyword evidence="2" id="KW-1133">Transmembrane helix</keyword>
<evidence type="ECO:0000313" key="4">
    <source>
        <dbReference type="EMBL" id="KAK2185816.1"/>
    </source>
</evidence>
<feature type="region of interest" description="Disordered" evidence="1">
    <location>
        <begin position="116"/>
        <end position="156"/>
    </location>
</feature>
<feature type="domain" description="LEM" evidence="3">
    <location>
        <begin position="8"/>
        <end position="52"/>
    </location>
</feature>
<evidence type="ECO:0000259" key="3">
    <source>
        <dbReference type="PROSITE" id="PS50954"/>
    </source>
</evidence>
<gene>
    <name evidence="4" type="ORF">NP493_222g05017</name>
</gene>
<proteinExistence type="predicted"/>
<dbReference type="InterPro" id="IPR051656">
    <property type="entry name" value="LEM_domain"/>
</dbReference>
<dbReference type="PROSITE" id="PS50954">
    <property type="entry name" value="LEM"/>
    <property type="match status" value="1"/>
</dbReference>
<keyword evidence="2" id="KW-0472">Membrane</keyword>
<organism evidence="4 5">
    <name type="scientific">Ridgeia piscesae</name>
    <name type="common">Tubeworm</name>
    <dbReference type="NCBI Taxonomy" id="27915"/>
    <lineage>
        <taxon>Eukaryota</taxon>
        <taxon>Metazoa</taxon>
        <taxon>Spiralia</taxon>
        <taxon>Lophotrochozoa</taxon>
        <taxon>Annelida</taxon>
        <taxon>Polychaeta</taxon>
        <taxon>Sedentaria</taxon>
        <taxon>Canalipalpata</taxon>
        <taxon>Sabellida</taxon>
        <taxon>Siboglinidae</taxon>
        <taxon>Ridgeia</taxon>
    </lineage>
</organism>
<accession>A0AAD9P0M2</accession>
<dbReference type="Pfam" id="PF03020">
    <property type="entry name" value="LEM"/>
    <property type="match status" value="1"/>
</dbReference>
<dbReference type="PANTHER" id="PTHR12019">
    <property type="entry name" value="LAMINA-ASSOCIATED POLYPEPTIDE THYMOPOIETIN"/>
    <property type="match status" value="1"/>
</dbReference>
<dbReference type="EMBL" id="JAODUO010000222">
    <property type="protein sequence ID" value="KAK2185816.1"/>
    <property type="molecule type" value="Genomic_DNA"/>
</dbReference>
<reference evidence="4" key="1">
    <citation type="journal article" date="2023" name="Mol. Biol. Evol.">
        <title>Third-Generation Sequencing Reveals the Adaptive Role of the Epigenome in Three Deep-Sea Polychaetes.</title>
        <authorList>
            <person name="Perez M."/>
            <person name="Aroh O."/>
            <person name="Sun Y."/>
            <person name="Lan Y."/>
            <person name="Juniper S.K."/>
            <person name="Young C.R."/>
            <person name="Angers B."/>
            <person name="Qian P.Y."/>
        </authorList>
    </citation>
    <scope>NUCLEOTIDE SEQUENCE</scope>
    <source>
        <strain evidence="4">R07B-5</strain>
    </source>
</reference>
<dbReference type="InterPro" id="IPR011015">
    <property type="entry name" value="LEM/LEM-like_dom_sf"/>
</dbReference>
<sequence length="209" mass="23814">MASLEFTQEQIEVMSNAELLETLRQHGINCGPIVPSTRLVYQKKLLNILSGGLVPWKQATGYEMEEGRHRTESYSDKGDEEEENADIFDSTEEEDEMTPAKLNIVQTKRGKAVAPERLLASGSLPKSPRRRIVPDPRFSRSDAGSELSQSQQSSDEMMIAESEKLLKPLKKERRVPVYLQVLIFIFVSIIIYLIIYNLEPVFKHPISRH</sequence>
<evidence type="ECO:0000256" key="2">
    <source>
        <dbReference type="SAM" id="Phobius"/>
    </source>
</evidence>
<feature type="compositionally biased region" description="Basic and acidic residues" evidence="1">
    <location>
        <begin position="65"/>
        <end position="77"/>
    </location>
</feature>
<dbReference type="SUPFAM" id="SSF63451">
    <property type="entry name" value="LEM domain"/>
    <property type="match status" value="1"/>
</dbReference>
<evidence type="ECO:0000313" key="5">
    <source>
        <dbReference type="Proteomes" id="UP001209878"/>
    </source>
</evidence>
<feature type="transmembrane region" description="Helical" evidence="2">
    <location>
        <begin position="177"/>
        <end position="195"/>
    </location>
</feature>
<dbReference type="SMART" id="SM00540">
    <property type="entry name" value="LEM"/>
    <property type="match status" value="1"/>
</dbReference>
<feature type="compositionally biased region" description="Acidic residues" evidence="1">
    <location>
        <begin position="78"/>
        <end position="97"/>
    </location>
</feature>
<dbReference type="AlphaFoldDB" id="A0AAD9P0M2"/>
<dbReference type="InterPro" id="IPR003887">
    <property type="entry name" value="LEM_dom"/>
</dbReference>
<name>A0AAD9P0M2_RIDPI</name>
<protein>
    <recommendedName>
        <fullName evidence="3">LEM domain-containing protein</fullName>
    </recommendedName>
</protein>
<keyword evidence="5" id="KW-1185">Reference proteome</keyword>
<keyword evidence="2" id="KW-0812">Transmembrane</keyword>
<dbReference type="Proteomes" id="UP001209878">
    <property type="component" value="Unassembled WGS sequence"/>
</dbReference>
<feature type="region of interest" description="Disordered" evidence="1">
    <location>
        <begin position="65"/>
        <end position="97"/>
    </location>
</feature>